<dbReference type="Proteomes" id="UP000189777">
    <property type="component" value="Unassembled WGS sequence"/>
</dbReference>
<dbReference type="Gene3D" id="3.60.110.10">
    <property type="entry name" value="Carbon-nitrogen hydrolase"/>
    <property type="match status" value="1"/>
</dbReference>
<sequence>MSSTPIEEPSDSGSDPAPQHAPAEPAGRGPDASRTATAEPAGQAAPADRWASRPATLLLAVAAGAALWASFPDVGAWPLAFVGVALLFTALRREGRRAAGWNFLVGLVAGLTFWLPHIWWANFATDTVPWVALSVLETLFLAAFGALWTWARRWAWVRRHAVAQAAVFAVVFVAVEQWRSEIPFGGFPWGRLAWTVAGAPTGRAAWLGGTTLVSFLVAAAGVLLALAVGRLVRTPWRDAGTDAGRRARAAASAGAFVLAAGALVTGPLLLPLAHDPGTREVTDAEDPGHVGTVVDAGAATAQAGVLRAGAVQGNVSEPGEGSFANRAEVLNNHLAGTYAIADEQAAGAYGDDPGDAVDVVLWPENGSDLDPQTTPEVGAAIDDAATTVGAPILVGAQEFPDSGGRYNVALLWEPGEGVTQRYAKQHPAPFGEYIPIRGFVRLFSSQVDRVTTDMIPGTEPAVVDLPVDGAAIGRGTGPATVPMATVICFEVAYDEIIRDAVQRGAQVLVVPTNNASFGYTAESTQQLAMTRVQAITTGRAAVQVSTVGVSGVVAPDGTLVARTQLFTPDHLVADLPLRTELTPAVRAGYWPGWAVGAAAVVLVVGGVASAVRARRG</sequence>
<dbReference type="HAMAP" id="MF_01148">
    <property type="entry name" value="Lnt"/>
    <property type="match status" value="1"/>
</dbReference>
<organism evidence="11 12">
    <name type="scientific">Krasilnikoviella flava</name>
    <dbReference type="NCBI Taxonomy" id="526729"/>
    <lineage>
        <taxon>Bacteria</taxon>
        <taxon>Bacillati</taxon>
        <taxon>Actinomycetota</taxon>
        <taxon>Actinomycetes</taxon>
        <taxon>Micrococcales</taxon>
        <taxon>Promicromonosporaceae</taxon>
        <taxon>Krasilnikoviella</taxon>
    </lineage>
</organism>
<dbReference type="UniPathway" id="UPA00666"/>
<name>A0A1T5L689_9MICO</name>
<dbReference type="InterPro" id="IPR045378">
    <property type="entry name" value="LNT_N"/>
</dbReference>
<feature type="region of interest" description="Disordered" evidence="9">
    <location>
        <begin position="1"/>
        <end position="48"/>
    </location>
</feature>
<evidence type="ECO:0000256" key="1">
    <source>
        <dbReference type="ARBA" id="ARBA00004651"/>
    </source>
</evidence>
<feature type="transmembrane region" description="Helical" evidence="8">
    <location>
        <begin position="161"/>
        <end position="178"/>
    </location>
</feature>
<dbReference type="GO" id="GO:0042158">
    <property type="term" value="P:lipoprotein biosynthetic process"/>
    <property type="evidence" value="ECO:0007669"/>
    <property type="project" value="UniProtKB-UniRule"/>
</dbReference>
<dbReference type="InterPro" id="IPR003010">
    <property type="entry name" value="C-N_Hydrolase"/>
</dbReference>
<evidence type="ECO:0000313" key="11">
    <source>
        <dbReference type="EMBL" id="SKC71129.1"/>
    </source>
</evidence>
<keyword evidence="5 8" id="KW-1133">Transmembrane helix</keyword>
<keyword evidence="7 8" id="KW-0012">Acyltransferase</keyword>
<feature type="transmembrane region" description="Helical" evidence="8">
    <location>
        <begin position="590"/>
        <end position="611"/>
    </location>
</feature>
<evidence type="ECO:0000256" key="7">
    <source>
        <dbReference type="ARBA" id="ARBA00023315"/>
    </source>
</evidence>
<comment type="catalytic activity">
    <reaction evidence="8">
        <text>N-terminal S-1,2-diacyl-sn-glyceryl-L-cysteinyl-[lipoprotein] + a glycerophospholipid = N-acyl-S-1,2-diacyl-sn-glyceryl-L-cysteinyl-[lipoprotein] + a 2-acyl-sn-glycero-3-phospholipid + H(+)</text>
        <dbReference type="Rhea" id="RHEA:48228"/>
        <dbReference type="Rhea" id="RHEA-COMP:14681"/>
        <dbReference type="Rhea" id="RHEA-COMP:14684"/>
        <dbReference type="ChEBI" id="CHEBI:15378"/>
        <dbReference type="ChEBI" id="CHEBI:136912"/>
        <dbReference type="ChEBI" id="CHEBI:140656"/>
        <dbReference type="ChEBI" id="CHEBI:140657"/>
        <dbReference type="ChEBI" id="CHEBI:140660"/>
        <dbReference type="EC" id="2.3.1.269"/>
    </reaction>
</comment>
<feature type="transmembrane region" description="Helical" evidence="8">
    <location>
        <begin position="249"/>
        <end position="270"/>
    </location>
</feature>
<comment type="function">
    <text evidence="8">Catalyzes the phospholipid dependent N-acylation of the N-terminal cysteine of apolipoprotein, the last step in lipoprotein maturation.</text>
</comment>
<keyword evidence="11" id="KW-0449">Lipoprotein</keyword>
<keyword evidence="12" id="KW-1185">Reference proteome</keyword>
<comment type="subcellular location">
    <subcellularLocation>
        <location evidence="1 8">Cell membrane</location>
        <topology evidence="1 8">Multi-pass membrane protein</topology>
    </subcellularLocation>
</comment>
<dbReference type="GO" id="GO:0016410">
    <property type="term" value="F:N-acyltransferase activity"/>
    <property type="evidence" value="ECO:0007669"/>
    <property type="project" value="UniProtKB-UniRule"/>
</dbReference>
<dbReference type="Pfam" id="PF00795">
    <property type="entry name" value="CN_hydrolase"/>
    <property type="match status" value="1"/>
</dbReference>
<comment type="similarity">
    <text evidence="8">Belongs to the CN hydrolase family. Apolipoprotein N-acyltransferase subfamily.</text>
</comment>
<evidence type="ECO:0000256" key="5">
    <source>
        <dbReference type="ARBA" id="ARBA00022989"/>
    </source>
</evidence>
<evidence type="ECO:0000256" key="3">
    <source>
        <dbReference type="ARBA" id="ARBA00022679"/>
    </source>
</evidence>
<evidence type="ECO:0000259" key="10">
    <source>
        <dbReference type="PROSITE" id="PS50263"/>
    </source>
</evidence>
<dbReference type="NCBIfam" id="TIGR00546">
    <property type="entry name" value="lnt"/>
    <property type="match status" value="1"/>
</dbReference>
<dbReference type="SUPFAM" id="SSF56317">
    <property type="entry name" value="Carbon-nitrogen hydrolase"/>
    <property type="match status" value="1"/>
</dbReference>
<dbReference type="GO" id="GO:0005886">
    <property type="term" value="C:plasma membrane"/>
    <property type="evidence" value="ECO:0007669"/>
    <property type="project" value="UniProtKB-SubCell"/>
</dbReference>
<evidence type="ECO:0000256" key="9">
    <source>
        <dbReference type="SAM" id="MobiDB-lite"/>
    </source>
</evidence>
<dbReference type="CDD" id="cd07571">
    <property type="entry name" value="ALP_N-acyl_transferase"/>
    <property type="match status" value="1"/>
</dbReference>
<dbReference type="AlphaFoldDB" id="A0A1T5L689"/>
<reference evidence="11 12" key="1">
    <citation type="submission" date="2017-02" db="EMBL/GenBank/DDBJ databases">
        <authorList>
            <person name="Peterson S.W."/>
        </authorList>
    </citation>
    <scope>NUCLEOTIDE SEQUENCE [LARGE SCALE GENOMIC DNA]</scope>
    <source>
        <strain evidence="11 12">DSM 21481</strain>
    </source>
</reference>
<gene>
    <name evidence="8" type="primary">lnt</name>
    <name evidence="11" type="ORF">SAMN04324258_2889</name>
</gene>
<keyword evidence="4 8" id="KW-0812">Transmembrane</keyword>
<dbReference type="EC" id="2.3.1.269" evidence="8"/>
<dbReference type="InterPro" id="IPR036526">
    <property type="entry name" value="C-N_Hydrolase_sf"/>
</dbReference>
<dbReference type="PANTHER" id="PTHR38686:SF1">
    <property type="entry name" value="APOLIPOPROTEIN N-ACYLTRANSFERASE"/>
    <property type="match status" value="1"/>
</dbReference>
<protein>
    <recommendedName>
        <fullName evidence="8">Apolipoprotein N-acyltransferase</fullName>
        <shortName evidence="8">ALP N-acyltransferase</shortName>
        <ecNumber evidence="8">2.3.1.269</ecNumber>
    </recommendedName>
</protein>
<evidence type="ECO:0000256" key="4">
    <source>
        <dbReference type="ARBA" id="ARBA00022692"/>
    </source>
</evidence>
<dbReference type="Pfam" id="PF20154">
    <property type="entry name" value="LNT_N"/>
    <property type="match status" value="1"/>
</dbReference>
<evidence type="ECO:0000256" key="8">
    <source>
        <dbReference type="HAMAP-Rule" id="MF_01148"/>
    </source>
</evidence>
<feature type="transmembrane region" description="Helical" evidence="8">
    <location>
        <begin position="127"/>
        <end position="149"/>
    </location>
</feature>
<feature type="compositionally biased region" description="Low complexity" evidence="9">
    <location>
        <begin position="35"/>
        <end position="47"/>
    </location>
</feature>
<dbReference type="PANTHER" id="PTHR38686">
    <property type="entry name" value="APOLIPOPROTEIN N-ACYLTRANSFERASE"/>
    <property type="match status" value="1"/>
</dbReference>
<evidence type="ECO:0000256" key="6">
    <source>
        <dbReference type="ARBA" id="ARBA00023136"/>
    </source>
</evidence>
<comment type="pathway">
    <text evidence="8">Protein modification; lipoprotein biosynthesis (N-acyl transfer).</text>
</comment>
<feature type="domain" description="CN hydrolase" evidence="10">
    <location>
        <begin position="306"/>
        <end position="577"/>
    </location>
</feature>
<feature type="transmembrane region" description="Helical" evidence="8">
    <location>
        <begin position="74"/>
        <end position="91"/>
    </location>
</feature>
<dbReference type="InterPro" id="IPR004563">
    <property type="entry name" value="Apolipo_AcylTrfase"/>
</dbReference>
<keyword evidence="6 8" id="KW-0472">Membrane</keyword>
<proteinExistence type="inferred from homology"/>
<dbReference type="EMBL" id="FUZQ01000005">
    <property type="protein sequence ID" value="SKC71129.1"/>
    <property type="molecule type" value="Genomic_DNA"/>
</dbReference>
<dbReference type="STRING" id="526729.SAMN04324258_2889"/>
<dbReference type="PROSITE" id="PS50263">
    <property type="entry name" value="CN_HYDROLASE"/>
    <property type="match status" value="1"/>
</dbReference>
<accession>A0A1T5L689</accession>
<evidence type="ECO:0000313" key="12">
    <source>
        <dbReference type="Proteomes" id="UP000189777"/>
    </source>
</evidence>
<feature type="transmembrane region" description="Helical" evidence="8">
    <location>
        <begin position="103"/>
        <end position="121"/>
    </location>
</feature>
<feature type="transmembrane region" description="Helical" evidence="8">
    <location>
        <begin position="204"/>
        <end position="228"/>
    </location>
</feature>
<keyword evidence="3 8" id="KW-0808">Transferase</keyword>
<keyword evidence="2 8" id="KW-1003">Cell membrane</keyword>
<evidence type="ECO:0000256" key="2">
    <source>
        <dbReference type="ARBA" id="ARBA00022475"/>
    </source>
</evidence>